<dbReference type="PANTHER" id="PTHR46250:SF18">
    <property type="entry name" value="MYB_SANT-LIKE DOMAIN-CONTAINING PROTEIN"/>
    <property type="match status" value="1"/>
</dbReference>
<evidence type="ECO:0000313" key="6">
    <source>
        <dbReference type="Proteomes" id="UP000002051"/>
    </source>
</evidence>
<dbReference type="Proteomes" id="UP000002051">
    <property type="component" value="Unassembled WGS sequence"/>
</dbReference>
<sequence>MDDLQEQLNMMLYLILQQLFLDMVELCFQILMIVSHSSIWLYENHCIKQQPMDREGLRGEFLESIIKRDDVICVNQLRMDIRSFRSLCCLLRNEGKLKEDGLVCAEEQVAMFLHILAQHSKNRVINFLFKRSGETVSRYFNLVLNGILRLHEILLKAPEPVPENCKDERWKLFKKGLLEEKFPGCGIKVKPHIESTMKRLRTLYGIIYDMLMQSGFGWNEERKTIKVDSDEVWKEYVKSHPNAKDYSYAPIPLFDKLGHAFGKDRATGKGVAPSADNVEEIDREEEELNDEEKEEEISQLPSINQSKRKTGQMDIQSRKRNKGANIIAQSISELGQTFGSILEKSSERLCEAANCLGFVEDVIDDSRNVMAELEKMELTEQERFAAAEKILSVPHRLHIFWGCANVGARLAFVKSLAQ</sequence>
<keyword evidence="6" id="KW-1185">Reference proteome</keyword>
<keyword evidence="4" id="KW-0238">DNA-binding</keyword>
<protein>
    <submittedName>
        <fullName evidence="4">Myb/SANT-like DNA-binding domain protein</fullName>
    </submittedName>
</protein>
<feature type="domain" description="Myb/SANT-like" evidence="2">
    <location>
        <begin position="190"/>
        <end position="236"/>
    </location>
</feature>
<reference evidence="4 6" key="1">
    <citation type="journal article" date="2011" name="Nature">
        <title>The Medicago genome provides insight into the evolution of rhizobial symbioses.</title>
        <authorList>
            <person name="Young N.D."/>
            <person name="Debelle F."/>
            <person name="Oldroyd G.E."/>
            <person name="Geurts R."/>
            <person name="Cannon S.B."/>
            <person name="Udvardi M.K."/>
            <person name="Benedito V.A."/>
            <person name="Mayer K.F."/>
            <person name="Gouzy J."/>
            <person name="Schoof H."/>
            <person name="Van de Peer Y."/>
            <person name="Proost S."/>
            <person name="Cook D.R."/>
            <person name="Meyers B.C."/>
            <person name="Spannagl M."/>
            <person name="Cheung F."/>
            <person name="De Mita S."/>
            <person name="Krishnakumar V."/>
            <person name="Gundlach H."/>
            <person name="Zhou S."/>
            <person name="Mudge J."/>
            <person name="Bharti A.K."/>
            <person name="Murray J.D."/>
            <person name="Naoumkina M.A."/>
            <person name="Rosen B."/>
            <person name="Silverstein K.A."/>
            <person name="Tang H."/>
            <person name="Rombauts S."/>
            <person name="Zhao P.X."/>
            <person name="Zhou P."/>
            <person name="Barbe V."/>
            <person name="Bardou P."/>
            <person name="Bechner M."/>
            <person name="Bellec A."/>
            <person name="Berger A."/>
            <person name="Berges H."/>
            <person name="Bidwell S."/>
            <person name="Bisseling T."/>
            <person name="Choisne N."/>
            <person name="Couloux A."/>
            <person name="Denny R."/>
            <person name="Deshpande S."/>
            <person name="Dai X."/>
            <person name="Doyle J.J."/>
            <person name="Dudez A.M."/>
            <person name="Farmer A.D."/>
            <person name="Fouteau S."/>
            <person name="Franken C."/>
            <person name="Gibelin C."/>
            <person name="Gish J."/>
            <person name="Goldstein S."/>
            <person name="Gonzalez A.J."/>
            <person name="Green P.J."/>
            <person name="Hallab A."/>
            <person name="Hartog M."/>
            <person name="Hua A."/>
            <person name="Humphray S.J."/>
            <person name="Jeong D.H."/>
            <person name="Jing Y."/>
            <person name="Jocker A."/>
            <person name="Kenton S.M."/>
            <person name="Kim D.J."/>
            <person name="Klee K."/>
            <person name="Lai H."/>
            <person name="Lang C."/>
            <person name="Lin S."/>
            <person name="Macmil S.L."/>
            <person name="Magdelenat G."/>
            <person name="Matthews L."/>
            <person name="McCorrison J."/>
            <person name="Monaghan E.L."/>
            <person name="Mun J.H."/>
            <person name="Najar F.Z."/>
            <person name="Nicholson C."/>
            <person name="Noirot C."/>
            <person name="O'Bleness M."/>
            <person name="Paule C.R."/>
            <person name="Poulain J."/>
            <person name="Prion F."/>
            <person name="Qin B."/>
            <person name="Qu C."/>
            <person name="Retzel E.F."/>
            <person name="Riddle C."/>
            <person name="Sallet E."/>
            <person name="Samain S."/>
            <person name="Samson N."/>
            <person name="Sanders I."/>
            <person name="Saurat O."/>
            <person name="Scarpelli C."/>
            <person name="Schiex T."/>
            <person name="Segurens B."/>
            <person name="Severin A.J."/>
            <person name="Sherrier D.J."/>
            <person name="Shi R."/>
            <person name="Sims S."/>
            <person name="Singer S.R."/>
            <person name="Sinharoy S."/>
            <person name="Sterck L."/>
            <person name="Viollet A."/>
            <person name="Wang B.B."/>
            <person name="Wang K."/>
            <person name="Wang M."/>
            <person name="Wang X."/>
            <person name="Warfsmann J."/>
            <person name="Weissenbach J."/>
            <person name="White D.D."/>
            <person name="White J.D."/>
            <person name="Wiley G.B."/>
            <person name="Wincker P."/>
            <person name="Xing Y."/>
            <person name="Yang L."/>
            <person name="Yao Z."/>
            <person name="Ying F."/>
            <person name="Zhai J."/>
            <person name="Zhou L."/>
            <person name="Zuber A."/>
            <person name="Denarie J."/>
            <person name="Dixon R.A."/>
            <person name="May G.D."/>
            <person name="Schwartz D.C."/>
            <person name="Rogers J."/>
            <person name="Quetier F."/>
            <person name="Town C.D."/>
            <person name="Roe B.A."/>
        </authorList>
    </citation>
    <scope>NUCLEOTIDE SEQUENCE [LARGE SCALE GENOMIC DNA]</scope>
    <source>
        <strain evidence="4">A17</strain>
        <strain evidence="5 6">cv. Jemalong A17</strain>
    </source>
</reference>
<evidence type="ECO:0000256" key="1">
    <source>
        <dbReference type="SAM" id="MobiDB-lite"/>
    </source>
</evidence>
<organism evidence="4 6">
    <name type="scientific">Medicago truncatula</name>
    <name type="common">Barrel medic</name>
    <name type="synonym">Medicago tribuloides</name>
    <dbReference type="NCBI Taxonomy" id="3880"/>
    <lineage>
        <taxon>Eukaryota</taxon>
        <taxon>Viridiplantae</taxon>
        <taxon>Streptophyta</taxon>
        <taxon>Embryophyta</taxon>
        <taxon>Tracheophyta</taxon>
        <taxon>Spermatophyta</taxon>
        <taxon>Magnoliopsida</taxon>
        <taxon>eudicotyledons</taxon>
        <taxon>Gunneridae</taxon>
        <taxon>Pentapetalae</taxon>
        <taxon>rosids</taxon>
        <taxon>fabids</taxon>
        <taxon>Fabales</taxon>
        <taxon>Fabaceae</taxon>
        <taxon>Papilionoideae</taxon>
        <taxon>50 kb inversion clade</taxon>
        <taxon>NPAAA clade</taxon>
        <taxon>Hologalegina</taxon>
        <taxon>IRL clade</taxon>
        <taxon>Trifolieae</taxon>
        <taxon>Medicago</taxon>
    </lineage>
</organism>
<dbReference type="InterPro" id="IPR058353">
    <property type="entry name" value="DUF8040"/>
</dbReference>
<evidence type="ECO:0000313" key="5">
    <source>
        <dbReference type="EnsemblPlants" id="KEH23769"/>
    </source>
</evidence>
<feature type="compositionally biased region" description="Acidic residues" evidence="1">
    <location>
        <begin position="277"/>
        <end position="297"/>
    </location>
</feature>
<accession>A0A072U248</accession>
<name>A0A072U248_MEDTR</name>
<dbReference type="InterPro" id="IPR024752">
    <property type="entry name" value="Myb/SANT-like_dom"/>
</dbReference>
<dbReference type="GO" id="GO:0003677">
    <property type="term" value="F:DNA binding"/>
    <property type="evidence" value="ECO:0007669"/>
    <property type="project" value="UniProtKB-KW"/>
</dbReference>
<reference evidence="4 6" key="2">
    <citation type="journal article" date="2014" name="BMC Genomics">
        <title>An improved genome release (version Mt4.0) for the model legume Medicago truncatula.</title>
        <authorList>
            <person name="Tang H."/>
            <person name="Krishnakumar V."/>
            <person name="Bidwell S."/>
            <person name="Rosen B."/>
            <person name="Chan A."/>
            <person name="Zhou S."/>
            <person name="Gentzbittel L."/>
            <person name="Childs K.L."/>
            <person name="Yandell M."/>
            <person name="Gundlach H."/>
            <person name="Mayer K.F."/>
            <person name="Schwartz D.C."/>
            <person name="Town C.D."/>
        </authorList>
    </citation>
    <scope>GENOME REANNOTATION</scope>
    <source>
        <strain evidence="4">A17</strain>
        <strain evidence="5 6">cv. Jemalong A17</strain>
    </source>
</reference>
<proteinExistence type="predicted"/>
<dbReference type="STRING" id="3880.A0A072U248"/>
<reference evidence="5" key="3">
    <citation type="submission" date="2015-04" db="UniProtKB">
        <authorList>
            <consortium name="EnsemblPlants"/>
        </authorList>
    </citation>
    <scope>IDENTIFICATION</scope>
    <source>
        <strain evidence="5">cv. Jemalong A17</strain>
    </source>
</reference>
<dbReference type="Pfam" id="PF12776">
    <property type="entry name" value="Myb_DNA-bind_3"/>
    <property type="match status" value="1"/>
</dbReference>
<dbReference type="EnsemblPlants" id="KEH23769">
    <property type="protein sequence ID" value="KEH23769"/>
    <property type="gene ID" value="MTR_7g094990"/>
</dbReference>
<dbReference type="PANTHER" id="PTHR46250">
    <property type="entry name" value="MYB/SANT-LIKE DNA-BINDING DOMAIN PROTEIN-RELATED"/>
    <property type="match status" value="1"/>
</dbReference>
<evidence type="ECO:0000259" key="2">
    <source>
        <dbReference type="Pfam" id="PF12776"/>
    </source>
</evidence>
<evidence type="ECO:0000259" key="3">
    <source>
        <dbReference type="Pfam" id="PF26138"/>
    </source>
</evidence>
<dbReference type="HOGENOM" id="CLU_657844_0_0_1"/>
<dbReference type="EMBL" id="CM001223">
    <property type="protein sequence ID" value="KEH23769.1"/>
    <property type="molecule type" value="Genomic_DNA"/>
</dbReference>
<feature type="region of interest" description="Disordered" evidence="1">
    <location>
        <begin position="265"/>
        <end position="320"/>
    </location>
</feature>
<feature type="domain" description="DUF8040" evidence="3">
    <location>
        <begin position="60"/>
        <end position="148"/>
    </location>
</feature>
<evidence type="ECO:0000313" key="4">
    <source>
        <dbReference type="EMBL" id="KEH23769.1"/>
    </source>
</evidence>
<gene>
    <name evidence="4" type="ordered locus">MTR_7g094990</name>
</gene>
<dbReference type="AlphaFoldDB" id="A0A072U248"/>
<dbReference type="Pfam" id="PF26138">
    <property type="entry name" value="DUF8040"/>
    <property type="match status" value="1"/>
</dbReference>